<evidence type="ECO:0000256" key="2">
    <source>
        <dbReference type="ARBA" id="ARBA00022475"/>
    </source>
</evidence>
<evidence type="ECO:0000256" key="6">
    <source>
        <dbReference type="ARBA" id="ARBA00022989"/>
    </source>
</evidence>
<feature type="transmembrane region" description="Helical" evidence="8">
    <location>
        <begin position="329"/>
        <end position="348"/>
    </location>
</feature>
<feature type="transmembrane region" description="Helical" evidence="8">
    <location>
        <begin position="198"/>
        <end position="217"/>
    </location>
</feature>
<keyword evidence="3" id="KW-0328">Glycosyltransferase</keyword>
<feature type="transmembrane region" description="Helical" evidence="8">
    <location>
        <begin position="281"/>
        <end position="300"/>
    </location>
</feature>
<proteinExistence type="predicted"/>
<feature type="transmembrane region" description="Helical" evidence="8">
    <location>
        <begin position="153"/>
        <end position="186"/>
    </location>
</feature>
<protein>
    <recommendedName>
        <fullName evidence="9">Glycosyltransferase RgtA/B/C/D-like domain-containing protein</fullName>
    </recommendedName>
</protein>
<feature type="transmembrane region" description="Helical" evidence="8">
    <location>
        <begin position="79"/>
        <end position="98"/>
    </location>
</feature>
<evidence type="ECO:0000313" key="10">
    <source>
        <dbReference type="EMBL" id="KIE05341.1"/>
    </source>
</evidence>
<evidence type="ECO:0000256" key="4">
    <source>
        <dbReference type="ARBA" id="ARBA00022679"/>
    </source>
</evidence>
<feature type="transmembrane region" description="Helical" evidence="8">
    <location>
        <begin position="247"/>
        <end position="269"/>
    </location>
</feature>
<dbReference type="AlphaFoldDB" id="A0A0C1MZ79"/>
<evidence type="ECO:0000256" key="8">
    <source>
        <dbReference type="SAM" id="Phobius"/>
    </source>
</evidence>
<dbReference type="EMBL" id="JSWE01000096">
    <property type="protein sequence ID" value="KIE05341.1"/>
    <property type="molecule type" value="Genomic_DNA"/>
</dbReference>
<evidence type="ECO:0000256" key="7">
    <source>
        <dbReference type="ARBA" id="ARBA00023136"/>
    </source>
</evidence>
<organism evidence="10 11">
    <name type="scientific">Candidatus Jidaibacter acanthamoebae</name>
    <dbReference type="NCBI Taxonomy" id="86105"/>
    <lineage>
        <taxon>Bacteria</taxon>
        <taxon>Pseudomonadati</taxon>
        <taxon>Pseudomonadota</taxon>
        <taxon>Alphaproteobacteria</taxon>
        <taxon>Rickettsiales</taxon>
        <taxon>Candidatus Midichloriaceae</taxon>
        <taxon>Candidatus Jidaibacter</taxon>
    </lineage>
</organism>
<comment type="caution">
    <text evidence="10">The sequence shown here is derived from an EMBL/GenBank/DDBJ whole genome shotgun (WGS) entry which is preliminary data.</text>
</comment>
<evidence type="ECO:0000256" key="5">
    <source>
        <dbReference type="ARBA" id="ARBA00022692"/>
    </source>
</evidence>
<feature type="domain" description="Glycosyltransferase RgtA/B/C/D-like" evidence="9">
    <location>
        <begin position="56"/>
        <end position="215"/>
    </location>
</feature>
<reference evidence="10 11" key="1">
    <citation type="submission" date="2014-11" db="EMBL/GenBank/DDBJ databases">
        <title>A Rickettsiales Symbiont of Amoebae With Ancient Features.</title>
        <authorList>
            <person name="Schulz F."/>
            <person name="Martijn J."/>
            <person name="Wascher F."/>
            <person name="Kostanjsek R."/>
            <person name="Ettema T.J."/>
            <person name="Horn M."/>
        </authorList>
    </citation>
    <scope>NUCLEOTIDE SEQUENCE [LARGE SCALE GENOMIC DNA]</scope>
    <source>
        <strain evidence="10 11">UWC36</strain>
    </source>
</reference>
<dbReference type="PANTHER" id="PTHR33908:SF11">
    <property type="entry name" value="MEMBRANE PROTEIN"/>
    <property type="match status" value="1"/>
</dbReference>
<feature type="transmembrane region" description="Helical" evidence="8">
    <location>
        <begin position="104"/>
        <end position="124"/>
    </location>
</feature>
<dbReference type="GO" id="GO:0016763">
    <property type="term" value="F:pentosyltransferase activity"/>
    <property type="evidence" value="ECO:0007669"/>
    <property type="project" value="TreeGrafter"/>
</dbReference>
<comment type="subcellular location">
    <subcellularLocation>
        <location evidence="1">Cell membrane</location>
        <topology evidence="1">Multi-pass membrane protein</topology>
    </subcellularLocation>
</comment>
<sequence length="494" mass="57061">MLRKGLKNNSQLAFIILSTVLLVFRLFAIKVNNLELYADEAQYWVWAQHPDFGYYSKPPLVAWLIAFSTKLFGNCEFAIRVFSPFLHFITGFIVYLIGKNFGNKVAFLSGCVYITTPAIFVSSFIMSTDPVLMILWALSFYFFLNALNSNKFIYWVLCGVASGLGMLAKYNMLFFLLSAFLYMFYISKSFRFVYSKNFIAALISALLIFSPNLLWNINNMFVSFMHTADLVQGDPSSKFNFKKLAEFFFAQFGVFGIITFGFLNVSAYLWWRGKLNDNYKILCFFSIPILSFMLIIAFISRAHANWAAPIYITSSVLVVLTAKDLNKLNLIKFSIGLHLVVGLGIMFYQPLCQKFGMKIAPKYDVYKRLRGGEELGRNILRIKGDYDTAIIAVDTRKDLSLINYYTKQSKVEIVKWNPTKRISDYYALTTDANKFIGQDMLVVFQYSDEERRLSDEKYLRNYAEKVKFIEVLDNSTAPSHPKYQIFYLKKFKGY</sequence>
<accession>A0A0C1MZ79</accession>
<dbReference type="GO" id="GO:0009103">
    <property type="term" value="P:lipopolysaccharide biosynthetic process"/>
    <property type="evidence" value="ECO:0007669"/>
    <property type="project" value="UniProtKB-ARBA"/>
</dbReference>
<dbReference type="STRING" id="86105.NF27_DT01150"/>
<keyword evidence="4" id="KW-0808">Transferase</keyword>
<keyword evidence="6 8" id="KW-1133">Transmembrane helix</keyword>
<keyword evidence="5 8" id="KW-0812">Transmembrane</keyword>
<dbReference type="Proteomes" id="UP000031258">
    <property type="component" value="Unassembled WGS sequence"/>
</dbReference>
<dbReference type="PANTHER" id="PTHR33908">
    <property type="entry name" value="MANNOSYLTRANSFERASE YKCB-RELATED"/>
    <property type="match status" value="1"/>
</dbReference>
<evidence type="ECO:0000313" key="11">
    <source>
        <dbReference type="Proteomes" id="UP000031258"/>
    </source>
</evidence>
<keyword evidence="11" id="KW-1185">Reference proteome</keyword>
<evidence type="ECO:0000256" key="1">
    <source>
        <dbReference type="ARBA" id="ARBA00004651"/>
    </source>
</evidence>
<dbReference type="InterPro" id="IPR050297">
    <property type="entry name" value="LipidA_mod_glycosyltrf_83"/>
</dbReference>
<evidence type="ECO:0000256" key="3">
    <source>
        <dbReference type="ARBA" id="ARBA00022676"/>
    </source>
</evidence>
<evidence type="ECO:0000259" key="9">
    <source>
        <dbReference type="Pfam" id="PF13231"/>
    </source>
</evidence>
<keyword evidence="2" id="KW-1003">Cell membrane</keyword>
<dbReference type="InterPro" id="IPR038731">
    <property type="entry name" value="RgtA/B/C-like"/>
</dbReference>
<dbReference type="Pfam" id="PF13231">
    <property type="entry name" value="PMT_2"/>
    <property type="match status" value="1"/>
</dbReference>
<feature type="transmembrane region" description="Helical" evidence="8">
    <location>
        <begin position="306"/>
        <end position="322"/>
    </location>
</feature>
<gene>
    <name evidence="10" type="ORF">NF27_DT01150</name>
</gene>
<dbReference type="GO" id="GO:0005886">
    <property type="term" value="C:plasma membrane"/>
    <property type="evidence" value="ECO:0007669"/>
    <property type="project" value="UniProtKB-SubCell"/>
</dbReference>
<keyword evidence="7 8" id="KW-0472">Membrane</keyword>
<dbReference type="PATRIC" id="fig|86105.3.peg.915"/>
<name>A0A0C1MZ79_9RICK</name>